<accession>A0A2T4Z2L3</accession>
<feature type="transmembrane region" description="Helical" evidence="6">
    <location>
        <begin position="180"/>
        <end position="202"/>
    </location>
</feature>
<proteinExistence type="inferred from homology"/>
<evidence type="ECO:0000313" key="8">
    <source>
        <dbReference type="Proteomes" id="UP000241808"/>
    </source>
</evidence>
<feature type="transmembrane region" description="Helical" evidence="6">
    <location>
        <begin position="148"/>
        <end position="168"/>
    </location>
</feature>
<feature type="transmembrane region" description="Helical" evidence="6">
    <location>
        <begin position="40"/>
        <end position="61"/>
    </location>
</feature>
<comment type="caution">
    <text evidence="7">The sequence shown here is derived from an EMBL/GenBank/DDBJ whole genome shotgun (WGS) entry which is preliminary data.</text>
</comment>
<dbReference type="GO" id="GO:0016020">
    <property type="term" value="C:membrane"/>
    <property type="evidence" value="ECO:0007669"/>
    <property type="project" value="UniProtKB-SubCell"/>
</dbReference>
<dbReference type="CDD" id="cd06176">
    <property type="entry name" value="MFS_BCD_PucC-like"/>
    <property type="match status" value="1"/>
</dbReference>
<dbReference type="SUPFAM" id="SSF103473">
    <property type="entry name" value="MFS general substrate transporter"/>
    <property type="match status" value="1"/>
</dbReference>
<keyword evidence="3 6" id="KW-0812">Transmembrane</keyword>
<dbReference type="InterPro" id="IPR004896">
    <property type="entry name" value="PucC-rel"/>
</dbReference>
<feature type="transmembrane region" description="Helical" evidence="6">
    <location>
        <begin position="341"/>
        <end position="363"/>
    </location>
</feature>
<keyword evidence="8" id="KW-1185">Reference proteome</keyword>
<dbReference type="Gene3D" id="1.20.1250.20">
    <property type="entry name" value="MFS general substrate transporter like domains"/>
    <property type="match status" value="1"/>
</dbReference>
<dbReference type="PIRSF" id="PIRSF016565">
    <property type="entry name" value="PucC"/>
    <property type="match status" value="1"/>
</dbReference>
<evidence type="ECO:0000256" key="6">
    <source>
        <dbReference type="SAM" id="Phobius"/>
    </source>
</evidence>
<sequence>MSQAQLIQAPLTWSQIIRLGLVQTALGAIVVLTTSTVNRIMVIELALPAMLPGALVGWHYALQMLRPRWGFGADQGWRITPWIIGGMAVLAIGGSLAALSTALMAASLPLGIAVAIAAFTLIGAGVGAAGTSLLALLAKRVAPQRRPAAATIVWIMMIAGFAVTGITAGALLDPFSLERLVLVATGISLVALVVAIVAVIGIEGQAEPRAAAPAQAAPPVDRKAFRAALADVWAEPKARLFTIFIFVSMLAFSGQDLILEPFAGLIYDLTPGETTRLSGIQNGGVLAGMVTVAVLGTLLREDGAGSPKLWTFIGCVASAFALAGIAVSGILAPAWPIRLNIFLLGYANGAYAGAAIGSMMALAGTGAERREGTRMGVWGASQAIAFGIGGFLGTVAVDVLRWATGSSLLAYGSVFVVEALLFGVAAMLALKIARLSGQDPLPAPARSEPSFALGAGGG</sequence>
<feature type="transmembrane region" description="Helical" evidence="6">
    <location>
        <begin position="408"/>
        <end position="430"/>
    </location>
</feature>
<dbReference type="EMBL" id="PZZL01000005">
    <property type="protein sequence ID" value="PTM54991.1"/>
    <property type="molecule type" value="Genomic_DNA"/>
</dbReference>
<dbReference type="RefSeq" id="WP_245902022.1">
    <property type="nucleotide sequence ID" value="NZ_PZZL01000005.1"/>
</dbReference>
<reference evidence="7 8" key="1">
    <citation type="submission" date="2018-04" db="EMBL/GenBank/DDBJ databases">
        <title>Genomic Encyclopedia of Archaeal and Bacterial Type Strains, Phase II (KMG-II): from individual species to whole genera.</title>
        <authorList>
            <person name="Goeker M."/>
        </authorList>
    </citation>
    <scope>NUCLEOTIDE SEQUENCE [LARGE SCALE GENOMIC DNA]</scope>
    <source>
        <strain evidence="7 8">DSM 25521</strain>
    </source>
</reference>
<gene>
    <name evidence="7" type="ORF">C8P69_105141</name>
</gene>
<protein>
    <submittedName>
        <fullName evidence="7">BCD family chlorophyll transporter-like MFS transporter</fullName>
    </submittedName>
</protein>
<evidence type="ECO:0000313" key="7">
    <source>
        <dbReference type="EMBL" id="PTM54991.1"/>
    </source>
</evidence>
<organism evidence="7 8">
    <name type="scientific">Phreatobacter oligotrophus</name>
    <dbReference type="NCBI Taxonomy" id="1122261"/>
    <lineage>
        <taxon>Bacteria</taxon>
        <taxon>Pseudomonadati</taxon>
        <taxon>Pseudomonadota</taxon>
        <taxon>Alphaproteobacteria</taxon>
        <taxon>Hyphomicrobiales</taxon>
        <taxon>Phreatobacteraceae</taxon>
        <taxon>Phreatobacter</taxon>
    </lineage>
</organism>
<feature type="transmembrane region" description="Helical" evidence="6">
    <location>
        <begin position="16"/>
        <end position="34"/>
    </location>
</feature>
<comment type="subcellular location">
    <subcellularLocation>
        <location evidence="1">Membrane</location>
        <topology evidence="1">Multi-pass membrane protein</topology>
    </subcellularLocation>
</comment>
<evidence type="ECO:0000256" key="5">
    <source>
        <dbReference type="ARBA" id="ARBA00023136"/>
    </source>
</evidence>
<evidence type="ECO:0000256" key="2">
    <source>
        <dbReference type="ARBA" id="ARBA00008412"/>
    </source>
</evidence>
<evidence type="ECO:0000256" key="3">
    <source>
        <dbReference type="ARBA" id="ARBA00022692"/>
    </source>
</evidence>
<keyword evidence="4 6" id="KW-1133">Transmembrane helix</keyword>
<dbReference type="Proteomes" id="UP000241808">
    <property type="component" value="Unassembled WGS sequence"/>
</dbReference>
<evidence type="ECO:0000256" key="4">
    <source>
        <dbReference type="ARBA" id="ARBA00022989"/>
    </source>
</evidence>
<feature type="transmembrane region" description="Helical" evidence="6">
    <location>
        <begin position="279"/>
        <end position="299"/>
    </location>
</feature>
<dbReference type="InterPro" id="IPR026036">
    <property type="entry name" value="PucC"/>
</dbReference>
<dbReference type="PANTHER" id="PTHR23538">
    <property type="entry name" value="44.5 KD BACTERIOCHLOROPHYLL SYNTHASE SUBUNIT"/>
    <property type="match status" value="1"/>
</dbReference>
<feature type="transmembrane region" description="Helical" evidence="6">
    <location>
        <begin position="112"/>
        <end position="136"/>
    </location>
</feature>
<dbReference type="Pfam" id="PF03209">
    <property type="entry name" value="PUCC"/>
    <property type="match status" value="1"/>
</dbReference>
<feature type="transmembrane region" description="Helical" evidence="6">
    <location>
        <begin position="82"/>
        <end position="106"/>
    </location>
</feature>
<feature type="transmembrane region" description="Helical" evidence="6">
    <location>
        <begin position="240"/>
        <end position="259"/>
    </location>
</feature>
<keyword evidence="5 6" id="KW-0472">Membrane</keyword>
<dbReference type="PANTHER" id="PTHR23538:SF1">
    <property type="entry name" value="44.5 KD BACTERIOCHLOROPHYLL SYNTHASE SUBUNIT"/>
    <property type="match status" value="1"/>
</dbReference>
<feature type="transmembrane region" description="Helical" evidence="6">
    <location>
        <begin position="375"/>
        <end position="396"/>
    </location>
</feature>
<name>A0A2T4Z2L3_9HYPH</name>
<feature type="transmembrane region" description="Helical" evidence="6">
    <location>
        <begin position="311"/>
        <end position="335"/>
    </location>
</feature>
<dbReference type="InterPro" id="IPR036259">
    <property type="entry name" value="MFS_trans_sf"/>
</dbReference>
<evidence type="ECO:0000256" key="1">
    <source>
        <dbReference type="ARBA" id="ARBA00004141"/>
    </source>
</evidence>
<comment type="similarity">
    <text evidence="2">Belongs to the PucC family.</text>
</comment>
<dbReference type="AlphaFoldDB" id="A0A2T4Z2L3"/>